<feature type="compositionally biased region" description="Low complexity" evidence="1">
    <location>
        <begin position="545"/>
        <end position="559"/>
    </location>
</feature>
<organism evidence="4 5">
    <name type="scientific">Macrostomum lignano</name>
    <dbReference type="NCBI Taxonomy" id="282301"/>
    <lineage>
        <taxon>Eukaryota</taxon>
        <taxon>Metazoa</taxon>
        <taxon>Spiralia</taxon>
        <taxon>Lophotrochozoa</taxon>
        <taxon>Platyhelminthes</taxon>
        <taxon>Rhabditophora</taxon>
        <taxon>Macrostomorpha</taxon>
        <taxon>Macrostomida</taxon>
        <taxon>Macrostomidae</taxon>
        <taxon>Macrostomum</taxon>
    </lineage>
</organism>
<evidence type="ECO:0000259" key="3">
    <source>
        <dbReference type="SMART" id="SM00460"/>
    </source>
</evidence>
<evidence type="ECO:0000256" key="2">
    <source>
        <dbReference type="SAM" id="Phobius"/>
    </source>
</evidence>
<protein>
    <submittedName>
        <fullName evidence="5">TGc domain-containing protein</fullName>
    </submittedName>
</protein>
<dbReference type="PANTHER" id="PTHR47020:SF1">
    <property type="entry name" value="HILLARIN"/>
    <property type="match status" value="1"/>
</dbReference>
<reference evidence="5" key="1">
    <citation type="submission" date="2016-11" db="UniProtKB">
        <authorList>
            <consortium name="WormBaseParasite"/>
        </authorList>
    </citation>
    <scope>IDENTIFICATION</scope>
</reference>
<dbReference type="InterPro" id="IPR002931">
    <property type="entry name" value="Transglutaminase-like"/>
</dbReference>
<feature type="compositionally biased region" description="Basic and acidic residues" evidence="1">
    <location>
        <begin position="739"/>
        <end position="750"/>
    </location>
</feature>
<dbReference type="SMART" id="SM00460">
    <property type="entry name" value="TGc"/>
    <property type="match status" value="1"/>
</dbReference>
<feature type="transmembrane region" description="Helical" evidence="2">
    <location>
        <begin position="165"/>
        <end position="190"/>
    </location>
</feature>
<dbReference type="PANTHER" id="PTHR47020">
    <property type="entry name" value="HILLARIN"/>
    <property type="match status" value="1"/>
</dbReference>
<dbReference type="AlphaFoldDB" id="A0A1I8IWS6"/>
<dbReference type="InterPro" id="IPR053041">
    <property type="entry name" value="Transglut-like_Superfamily_Mod"/>
</dbReference>
<dbReference type="WBParaSite" id="maker-uti_cns_0017940-snap-gene-0.1-mRNA-1">
    <property type="protein sequence ID" value="maker-uti_cns_0017940-snap-gene-0.1-mRNA-1"/>
    <property type="gene ID" value="maker-uti_cns_0017940-snap-gene-0.1"/>
</dbReference>
<evidence type="ECO:0000256" key="1">
    <source>
        <dbReference type="SAM" id="MobiDB-lite"/>
    </source>
</evidence>
<feature type="region of interest" description="Disordered" evidence="1">
    <location>
        <begin position="739"/>
        <end position="790"/>
    </location>
</feature>
<evidence type="ECO:0000313" key="5">
    <source>
        <dbReference type="WBParaSite" id="maker-uti_cns_0017940-snap-gene-0.1-mRNA-1"/>
    </source>
</evidence>
<feature type="region of interest" description="Disordered" evidence="1">
    <location>
        <begin position="483"/>
        <end position="575"/>
    </location>
</feature>
<keyword evidence="2" id="KW-1133">Transmembrane helix</keyword>
<keyword evidence="4" id="KW-1185">Reference proteome</keyword>
<keyword evidence="2" id="KW-0812">Transmembrane</keyword>
<keyword evidence="2" id="KW-0472">Membrane</keyword>
<dbReference type="Proteomes" id="UP000095280">
    <property type="component" value="Unplaced"/>
</dbReference>
<feature type="region of interest" description="Disordered" evidence="1">
    <location>
        <begin position="324"/>
        <end position="349"/>
    </location>
</feature>
<name>A0A1I8IWS6_9PLAT</name>
<sequence>DWPDPRGKTRQLLFTNRLTARWIVSGGSASSSITMATLKAAQSMGGAADQSDKRSSEIATCRLSQPQVTQFTPHPLFSSQLFSDFLRLEANVSIPGAMQLLLSYNSTVNIAPATIDQLTEALLPADQGGKSQAAGWLSLSRLLTVGPYNVSQVVSKGTSMSSLQIGLVAACSALLAIFLLSFTLTVHLAARWSVGCLKPDPAADDDGPRTAPTHQEVGADNGGLQLRQWAMEIGVEIVDDDGILLNGKADWHACVKNTSVAVKMLKQQQQQQQQAAQQQVLDKNPRQYQVAAERRNRFEEEALQRRLDFLQWRETNLAGQAYYALQRPPPQPGSLQGSSGHSEPCPGQPAGYPRLQLGLAYHERAAVAAAAAGAPGGRYKTPNLVREGREAIKWDLQRLRPVEAVSPADKELFSLDNMTRWRGREEGWGRQLKYVRLPVLESLPNGFHQSVRRAEFTVAKARGCSGRLAHHLESLPELQRQRDIRRARRRNPERKFIEDSAVAAPVQNRKAPAKGGSDDIVEEDEEEEDEDEEVSEEEAAGRQRTLLSKNSLLKMSSTSCDNPVPRTMPDTSHLSPAVKSGLIELGLLSEDPNAPPATWEKSVEVTQKIIDSLHNRAAYIRVLLGEPGYARPPVRQLPENPTESDRARRLMQLVDDARAVKLENIRLDTKFAWRQCRLAAEKLAAEKLRYISVHAMAAAENSRRNRLRAKLDAANLKGEQLQQEYEELKRKIKLYEAAERDEEERVKPTDEPGDSLEQQDKNQQKKKKKRSRRQNNHKNNRPDSGGGVAGVRILDNDTVAVDAFGNAGGDGDDEYPTGPEDYEFGAGEIPLDRFALSPDQEDYVTPQYLQSMQRVYQAEAAKQGRFALIENEEERRPPLTDKATLVAPELLARADAIADATPLEVAGAGFDVLVGHLCDQHRTRSSPSPVPLDGGDRRQSSVDALLEGAETTQEDPLHYIRCIREGRGINYVLLLHRLLRHAGIAAEVVGGVTKGAQYRIGHHVNEDNASLWLAVLVEGQWRLIDPIWACQVLQGYDSGEWSRLDEAAAAAAASDAAAGTSAAAAGEVGFAISEFYFLTDPHYAVLEHFPYDPRWQLLPRPISLEEFEEMPQCEPEEMERLGLEIVSHPKCVFEIRDSGLSQQERRLGLHIKKGQDNTLEFQEEPREAFAIYSAR</sequence>
<evidence type="ECO:0000313" key="4">
    <source>
        <dbReference type="Proteomes" id="UP000095280"/>
    </source>
</evidence>
<accession>A0A1I8IWS6</accession>
<proteinExistence type="predicted"/>
<feature type="domain" description="Transglutaminase-like" evidence="3">
    <location>
        <begin position="962"/>
        <end position="1028"/>
    </location>
</feature>
<feature type="compositionally biased region" description="Acidic residues" evidence="1">
    <location>
        <begin position="519"/>
        <end position="538"/>
    </location>
</feature>
<feature type="compositionally biased region" description="Basic residues" evidence="1">
    <location>
        <begin position="764"/>
        <end position="779"/>
    </location>
</feature>